<dbReference type="EMBL" id="FMBM01000002">
    <property type="protein sequence ID" value="SCC80598.1"/>
    <property type="molecule type" value="Genomic_DNA"/>
</dbReference>
<dbReference type="OrthoDB" id="9781031at2"/>
<comment type="caution">
    <text evidence="3">The sequence shown here is derived from an EMBL/GenBank/DDBJ whole genome shotgun (WGS) entry which is preliminary data.</text>
</comment>
<dbReference type="PANTHER" id="PTHR43708">
    <property type="entry name" value="CONSERVED EXPRESSED OXIDOREDUCTASE (EUROFUNG)"/>
    <property type="match status" value="1"/>
</dbReference>
<keyword evidence="6" id="KW-1185">Reference proteome</keyword>
<evidence type="ECO:0000313" key="6">
    <source>
        <dbReference type="Proteomes" id="UP000182800"/>
    </source>
</evidence>
<dbReference type="PANTHER" id="PTHR43708:SF8">
    <property type="entry name" value="OXIDOREDUCTASE"/>
    <property type="match status" value="1"/>
</dbReference>
<reference evidence="3 5" key="1">
    <citation type="submission" date="2015-09" db="EMBL/GenBank/DDBJ databases">
        <title>Identification and resolution of microdiversity through metagenomic sequencing of parallel consortia.</title>
        <authorList>
            <person name="Nelson W.C."/>
            <person name="Romine M.F."/>
            <person name="Lindemann S.R."/>
        </authorList>
    </citation>
    <scope>NUCLEOTIDE SEQUENCE [LARGE SCALE GENOMIC DNA]</scope>
    <source>
        <strain evidence="3">HL-109</strain>
    </source>
</reference>
<dbReference type="Proteomes" id="UP000182800">
    <property type="component" value="Unassembled WGS sequence"/>
</dbReference>
<dbReference type="Gene3D" id="3.30.360.10">
    <property type="entry name" value="Dihydrodipicolinate Reductase, domain 2"/>
    <property type="match status" value="1"/>
</dbReference>
<dbReference type="EMBL" id="LJSX01000019">
    <property type="protein sequence ID" value="KPQ10084.1"/>
    <property type="molecule type" value="Genomic_DNA"/>
</dbReference>
<protein>
    <submittedName>
        <fullName evidence="4">Predicted dehydrogenase</fullName>
    </submittedName>
    <submittedName>
        <fullName evidence="3">Putative dehydrogenase</fullName>
    </submittedName>
</protein>
<evidence type="ECO:0000313" key="3">
    <source>
        <dbReference type="EMBL" id="KPQ10084.1"/>
    </source>
</evidence>
<dbReference type="InterPro" id="IPR000683">
    <property type="entry name" value="Gfo/Idh/MocA-like_OxRdtase_N"/>
</dbReference>
<evidence type="ECO:0000259" key="2">
    <source>
        <dbReference type="Pfam" id="PF22725"/>
    </source>
</evidence>
<dbReference type="RefSeq" id="WP_074444522.1">
    <property type="nucleotide sequence ID" value="NZ_FMBM01000002.1"/>
</dbReference>
<dbReference type="InterPro" id="IPR036291">
    <property type="entry name" value="NAD(P)-bd_dom_sf"/>
</dbReference>
<dbReference type="Gene3D" id="3.40.50.720">
    <property type="entry name" value="NAD(P)-binding Rossmann-like Domain"/>
    <property type="match status" value="1"/>
</dbReference>
<dbReference type="Pfam" id="PF22725">
    <property type="entry name" value="GFO_IDH_MocA_C3"/>
    <property type="match status" value="1"/>
</dbReference>
<evidence type="ECO:0000259" key="1">
    <source>
        <dbReference type="Pfam" id="PF01408"/>
    </source>
</evidence>
<dbReference type="STRING" id="1653334.GA0071312_1586"/>
<dbReference type="AlphaFoldDB" id="A0A0P8BKK9"/>
<reference evidence="4 6" key="2">
    <citation type="submission" date="2016-08" db="EMBL/GenBank/DDBJ databases">
        <authorList>
            <person name="Varghese N."/>
            <person name="Submissions Spin"/>
        </authorList>
    </citation>
    <scope>NUCLEOTIDE SEQUENCE [LARGE SCALE GENOMIC DNA]</scope>
    <source>
        <strain evidence="4 6">HL-109</strain>
    </source>
</reference>
<dbReference type="Proteomes" id="UP000050497">
    <property type="component" value="Unassembled WGS sequence"/>
</dbReference>
<dbReference type="Pfam" id="PF01408">
    <property type="entry name" value="GFO_IDH_MocA"/>
    <property type="match status" value="1"/>
</dbReference>
<dbReference type="InterPro" id="IPR051317">
    <property type="entry name" value="Gfo/Idh/MocA_oxidoreduct"/>
</dbReference>
<feature type="domain" description="GFO/IDH/MocA-like oxidoreductase" evidence="2">
    <location>
        <begin position="129"/>
        <end position="251"/>
    </location>
</feature>
<gene>
    <name evidence="4" type="ORF">GA0071312_1586</name>
    <name evidence="3" type="ORF">HLUCCO17_12465</name>
</gene>
<dbReference type="GO" id="GO:0000166">
    <property type="term" value="F:nucleotide binding"/>
    <property type="evidence" value="ECO:0007669"/>
    <property type="project" value="InterPro"/>
</dbReference>
<dbReference type="InterPro" id="IPR055170">
    <property type="entry name" value="GFO_IDH_MocA-like_dom"/>
</dbReference>
<name>A0A0P8BKK9_9HYPH</name>
<accession>A0A0P8BKK9</accession>
<organism evidence="3 5">
    <name type="scientific">Saliniramus fredricksonii</name>
    <dbReference type="NCBI Taxonomy" id="1653334"/>
    <lineage>
        <taxon>Bacteria</taxon>
        <taxon>Pseudomonadati</taxon>
        <taxon>Pseudomonadota</taxon>
        <taxon>Alphaproteobacteria</taxon>
        <taxon>Hyphomicrobiales</taxon>
        <taxon>Salinarimonadaceae</taxon>
        <taxon>Saliniramus</taxon>
    </lineage>
</organism>
<evidence type="ECO:0000313" key="5">
    <source>
        <dbReference type="Proteomes" id="UP000050497"/>
    </source>
</evidence>
<evidence type="ECO:0000313" key="4">
    <source>
        <dbReference type="EMBL" id="SCC80598.1"/>
    </source>
</evidence>
<dbReference type="SUPFAM" id="SSF51735">
    <property type="entry name" value="NAD(P)-binding Rossmann-fold domains"/>
    <property type="match status" value="1"/>
</dbReference>
<feature type="domain" description="Gfo/Idh/MocA-like oxidoreductase N-terminal" evidence="1">
    <location>
        <begin position="4"/>
        <end position="114"/>
    </location>
</feature>
<proteinExistence type="predicted"/>
<dbReference type="SUPFAM" id="SSF55347">
    <property type="entry name" value="Glyceraldehyde-3-phosphate dehydrogenase-like, C-terminal domain"/>
    <property type="match status" value="1"/>
</dbReference>
<dbReference type="PATRIC" id="fig|1653334.4.peg.240"/>
<sequence>MSVKLGIIGYGIMGERLLRAAMAHDPARLGVAAVFDPSPAAQERLAADFPGISIAGSSDGLIEASDCVYIASPPASHLPLARAALAAGKAVFCEKPLATDLADARAFAREAADARFAVNFPFASSFAVAQLRDWVDQGVVGTPQRVGIEIGFRQWPRPWQHDAVSWLDGPEEGGFTREVVSHFLFLTLRMLGDLRLVDARVSFPESGRSERAVSADLSLPGLPVALEGGVGITDKDDHNTWTLIGDKGTIRLRDWSFAERLDTATGRFVEAPDAIPNEKARPLILARQLDKVAALTQGAAQDLATLDEALAVQQHVEAILATRET</sequence>